<keyword evidence="9" id="KW-1185">Reference proteome</keyword>
<keyword evidence="4 6" id="KW-1133">Transmembrane helix</keyword>
<evidence type="ECO:0000313" key="8">
    <source>
        <dbReference type="EMBL" id="WAR46672.1"/>
    </source>
</evidence>
<dbReference type="PANTHER" id="PTHR30485">
    <property type="entry name" value="NI/FE-HYDROGENASE 1 B-TYPE CYTOCHROME SUBUNIT"/>
    <property type="match status" value="1"/>
</dbReference>
<dbReference type="InterPro" id="IPR011577">
    <property type="entry name" value="Cyt_b561_bac/Ni-Hgenase"/>
</dbReference>
<feature type="transmembrane region" description="Helical" evidence="6">
    <location>
        <begin position="41"/>
        <end position="60"/>
    </location>
</feature>
<dbReference type="Pfam" id="PF01292">
    <property type="entry name" value="Ni_hydr_CYTB"/>
    <property type="match status" value="1"/>
</dbReference>
<evidence type="ECO:0000256" key="5">
    <source>
        <dbReference type="ARBA" id="ARBA00023136"/>
    </source>
</evidence>
<reference evidence="8" key="1">
    <citation type="submission" date="2022-11" db="EMBL/GenBank/DDBJ databases">
        <title>Methylomonas rapida sp. nov., Carotenoid-Producing Obligate Methanotrophs with High Growth Characteristics and Biotechnological Potential.</title>
        <authorList>
            <person name="Tikhonova E.N."/>
            <person name="Suleimanov R.Z."/>
            <person name="Miroshnikov K."/>
            <person name="Oshkin I.Y."/>
            <person name="Belova S.E."/>
            <person name="Danilova O.V."/>
            <person name="Ashikhmin A."/>
            <person name="Konopkin A."/>
            <person name="But S.Y."/>
            <person name="Khmelenina V.N."/>
            <person name="Kuznetsov N."/>
            <person name="Pimenov N.V."/>
            <person name="Dedysh S.N."/>
        </authorList>
    </citation>
    <scope>NUCLEOTIDE SEQUENCE</scope>
    <source>
        <strain evidence="8">MP1</strain>
    </source>
</reference>
<comment type="subcellular location">
    <subcellularLocation>
        <location evidence="1">Cell membrane</location>
        <topology evidence="1">Multi-pass membrane protein</topology>
    </subcellularLocation>
</comment>
<feature type="transmembrane region" description="Helical" evidence="6">
    <location>
        <begin position="195"/>
        <end position="214"/>
    </location>
</feature>
<organism evidence="8 9">
    <name type="scientific">Methylomonas rapida</name>
    <dbReference type="NCBI Taxonomy" id="2963939"/>
    <lineage>
        <taxon>Bacteria</taxon>
        <taxon>Pseudomonadati</taxon>
        <taxon>Pseudomonadota</taxon>
        <taxon>Gammaproteobacteria</taxon>
        <taxon>Methylococcales</taxon>
        <taxon>Methylococcaceae</taxon>
        <taxon>Methylomonas</taxon>
    </lineage>
</organism>
<evidence type="ECO:0000256" key="3">
    <source>
        <dbReference type="ARBA" id="ARBA00022692"/>
    </source>
</evidence>
<feature type="domain" description="Cytochrome b561 bacterial/Ni-hydrogenase" evidence="7">
    <location>
        <begin position="7"/>
        <end position="177"/>
    </location>
</feature>
<keyword evidence="2" id="KW-1003">Cell membrane</keyword>
<evidence type="ECO:0000256" key="1">
    <source>
        <dbReference type="ARBA" id="ARBA00004651"/>
    </source>
</evidence>
<protein>
    <submittedName>
        <fullName evidence="8">Cytochrome b/b6 domain-containing protein</fullName>
    </submittedName>
</protein>
<proteinExistence type="predicted"/>
<gene>
    <name evidence="8" type="ORF">NM686_009205</name>
</gene>
<evidence type="ECO:0000256" key="2">
    <source>
        <dbReference type="ARBA" id="ARBA00022475"/>
    </source>
</evidence>
<evidence type="ECO:0000313" key="9">
    <source>
        <dbReference type="Proteomes" id="UP001162780"/>
    </source>
</evidence>
<dbReference type="PANTHER" id="PTHR30485:SF2">
    <property type="entry name" value="BLL0597 PROTEIN"/>
    <property type="match status" value="1"/>
</dbReference>
<dbReference type="EMBL" id="CP113517">
    <property type="protein sequence ID" value="WAR46672.1"/>
    <property type="molecule type" value="Genomic_DNA"/>
</dbReference>
<dbReference type="SUPFAM" id="SSF81342">
    <property type="entry name" value="Transmembrane di-heme cytochromes"/>
    <property type="match status" value="1"/>
</dbReference>
<feature type="transmembrane region" description="Helical" evidence="6">
    <location>
        <begin position="12"/>
        <end position="29"/>
    </location>
</feature>
<keyword evidence="5 6" id="KW-0472">Membrane</keyword>
<sequence>MTTEVRVWDWPLRLFHWLLVIGVTGAYLTGREGGAWTEWHARFGSLVLGLLVFRLAWGLWGPTPARFVNFMPTPGRILAYLKGDWHGLGHNPLGAIAVFALLAVLATLVGTGLFANDDIGFEGPLYVLVDKAFSDKLSGWHVASINLLLVLMALHITAIAFHQTVKKHDLVQAMLTGKKRVAKPLAPSDHPQPVGAARLAISVTLAATLVWSVWGGEPLKYMAQLVGVQLAHAGSQFE</sequence>
<keyword evidence="3 6" id="KW-0812">Transmembrane</keyword>
<dbReference type="InterPro" id="IPR051542">
    <property type="entry name" value="Hydrogenase_cytochrome"/>
</dbReference>
<evidence type="ECO:0000259" key="7">
    <source>
        <dbReference type="Pfam" id="PF01292"/>
    </source>
</evidence>
<dbReference type="Gene3D" id="1.20.950.20">
    <property type="entry name" value="Transmembrane di-heme cytochromes, Chain C"/>
    <property type="match status" value="1"/>
</dbReference>
<name>A0ABY7GQ82_9GAMM</name>
<feature type="transmembrane region" description="Helical" evidence="6">
    <location>
        <begin position="137"/>
        <end position="161"/>
    </location>
</feature>
<evidence type="ECO:0000256" key="6">
    <source>
        <dbReference type="SAM" id="Phobius"/>
    </source>
</evidence>
<dbReference type="Proteomes" id="UP001162780">
    <property type="component" value="Chromosome"/>
</dbReference>
<dbReference type="InterPro" id="IPR016174">
    <property type="entry name" value="Di-haem_cyt_TM"/>
</dbReference>
<evidence type="ECO:0000256" key="4">
    <source>
        <dbReference type="ARBA" id="ARBA00022989"/>
    </source>
</evidence>
<feature type="transmembrane region" description="Helical" evidence="6">
    <location>
        <begin position="93"/>
        <end position="116"/>
    </location>
</feature>
<accession>A0ABY7GQ82</accession>
<dbReference type="RefSeq" id="WP_255187585.1">
    <property type="nucleotide sequence ID" value="NZ_CP113517.1"/>
</dbReference>